<keyword evidence="1" id="KW-0812">Transmembrane</keyword>
<dbReference type="RefSeq" id="WP_350258221.1">
    <property type="nucleotide sequence ID" value="NZ_CP138335.1"/>
</dbReference>
<keyword evidence="1" id="KW-0472">Membrane</keyword>
<feature type="transmembrane region" description="Helical" evidence="1">
    <location>
        <begin position="44"/>
        <end position="62"/>
    </location>
</feature>
<protein>
    <submittedName>
        <fullName evidence="3">DUF5652 family protein</fullName>
    </submittedName>
</protein>
<feature type="domain" description="DUF5652" evidence="2">
    <location>
        <begin position="14"/>
        <end position="65"/>
    </location>
</feature>
<name>A0AAU7V6E7_9ACTO</name>
<dbReference type="AlphaFoldDB" id="A0AAU7V6E7"/>
<gene>
    <name evidence="3" type="ORF">SAC06_00205</name>
</gene>
<organism evidence="3">
    <name type="scientific">Scrofimicrobium appendicitidis</name>
    <dbReference type="NCBI Taxonomy" id="3079930"/>
    <lineage>
        <taxon>Bacteria</taxon>
        <taxon>Bacillati</taxon>
        <taxon>Actinomycetota</taxon>
        <taxon>Actinomycetes</taxon>
        <taxon>Actinomycetales</taxon>
        <taxon>Actinomycetaceae</taxon>
        <taxon>Scrofimicrobium</taxon>
    </lineage>
</organism>
<dbReference type="Pfam" id="PF18893">
    <property type="entry name" value="DUF5652"/>
    <property type="match status" value="1"/>
</dbReference>
<accession>A0AAU7V6E7</accession>
<dbReference type="EMBL" id="CP138335">
    <property type="protein sequence ID" value="XBW08021.1"/>
    <property type="molecule type" value="Genomic_DNA"/>
</dbReference>
<dbReference type="InterPro" id="IPR043712">
    <property type="entry name" value="DUF5652"/>
</dbReference>
<keyword evidence="1" id="KW-1133">Transmembrane helix</keyword>
<evidence type="ECO:0000256" key="1">
    <source>
        <dbReference type="SAM" id="Phobius"/>
    </source>
</evidence>
<reference evidence="3" key="1">
    <citation type="submission" date="2023-11" db="EMBL/GenBank/DDBJ databases">
        <title>Scrofimicrobium hongkongense sp. nov., isolated from a patient with peritonitis.</title>
        <authorList>
            <person name="Lao H.Y."/>
            <person name="Wong A.Y.P."/>
            <person name="Ng T.L."/>
            <person name="Wong R.Y.L."/>
            <person name="Yau M.C.Y."/>
            <person name="Lam J.Y.W."/>
            <person name="Siu G.K.H."/>
        </authorList>
    </citation>
    <scope>NUCLEOTIDE SEQUENCE</scope>
    <source>
        <strain evidence="3">R131</strain>
    </source>
</reference>
<dbReference type="KEGG" id="sapp:SAC06_00205"/>
<evidence type="ECO:0000259" key="2">
    <source>
        <dbReference type="Pfam" id="PF18893"/>
    </source>
</evidence>
<sequence>METVELTCCQSKRTRTLALVVALWDLGWKAAAIRRARQVGKSKWIIPLALLNTVGLLPIWFLRRHPVDQSSHSG</sequence>
<evidence type="ECO:0000313" key="3">
    <source>
        <dbReference type="EMBL" id="XBW08021.1"/>
    </source>
</evidence>
<proteinExistence type="predicted"/>